<protein>
    <submittedName>
        <fullName evidence="5">Uncharacterized protein</fullName>
    </submittedName>
</protein>
<evidence type="ECO:0000256" key="4">
    <source>
        <dbReference type="ARBA" id="ARBA00022801"/>
    </source>
</evidence>
<dbReference type="InterPro" id="IPR001130">
    <property type="entry name" value="TatD-like"/>
</dbReference>
<dbReference type="SUPFAM" id="SSF51556">
    <property type="entry name" value="Metallo-dependent hydrolases"/>
    <property type="match status" value="1"/>
</dbReference>
<keyword evidence="2" id="KW-0540">Nuclease</keyword>
<evidence type="ECO:0000313" key="6">
    <source>
        <dbReference type="Proteomes" id="UP000094336"/>
    </source>
</evidence>
<dbReference type="PROSITE" id="PS01091">
    <property type="entry name" value="TATD_3"/>
    <property type="match status" value="1"/>
</dbReference>
<dbReference type="GO" id="GO:0008296">
    <property type="term" value="F:3'-5'-DNA exonuclease activity"/>
    <property type="evidence" value="ECO:0007669"/>
    <property type="project" value="EnsemblFungi"/>
</dbReference>
<dbReference type="GO" id="GO:0005829">
    <property type="term" value="C:cytosol"/>
    <property type="evidence" value="ECO:0007669"/>
    <property type="project" value="TreeGrafter"/>
</dbReference>
<evidence type="ECO:0000256" key="3">
    <source>
        <dbReference type="ARBA" id="ARBA00022723"/>
    </source>
</evidence>
<gene>
    <name evidence="5" type="ORF">BABINDRAFT_38033</name>
</gene>
<name>A0A1E3QNF7_9ASCO</name>
<dbReference type="Pfam" id="PF01026">
    <property type="entry name" value="TatD_DNase"/>
    <property type="match status" value="1"/>
</dbReference>
<keyword evidence="3" id="KW-0479">Metal-binding</keyword>
<dbReference type="STRING" id="984486.A0A1E3QNF7"/>
<dbReference type="InterPro" id="IPR018228">
    <property type="entry name" value="DNase_TatD-rel_CS"/>
</dbReference>
<dbReference type="Gene3D" id="3.20.20.140">
    <property type="entry name" value="Metal-dependent hydrolases"/>
    <property type="match status" value="1"/>
</dbReference>
<dbReference type="GO" id="GO:0034599">
    <property type="term" value="P:cellular response to oxidative stress"/>
    <property type="evidence" value="ECO:0007669"/>
    <property type="project" value="EnsemblFungi"/>
</dbReference>
<keyword evidence="4" id="KW-0378">Hydrolase</keyword>
<dbReference type="PROSITE" id="PS01090">
    <property type="entry name" value="TATD_2"/>
    <property type="match status" value="1"/>
</dbReference>
<dbReference type="OrthoDB" id="6079689at2759"/>
<dbReference type="GeneID" id="30149702"/>
<evidence type="ECO:0000256" key="2">
    <source>
        <dbReference type="ARBA" id="ARBA00022722"/>
    </source>
</evidence>
<dbReference type="EMBL" id="KV454433">
    <property type="protein sequence ID" value="ODQ79215.1"/>
    <property type="molecule type" value="Genomic_DNA"/>
</dbReference>
<dbReference type="CDD" id="cd01310">
    <property type="entry name" value="TatD_DNAse"/>
    <property type="match status" value="1"/>
</dbReference>
<dbReference type="GO" id="GO:0046872">
    <property type="term" value="F:metal ion binding"/>
    <property type="evidence" value="ECO:0007669"/>
    <property type="project" value="UniProtKB-KW"/>
</dbReference>
<accession>A0A1E3QNF7</accession>
<dbReference type="InterPro" id="IPR050891">
    <property type="entry name" value="TatD-type_Hydrolase"/>
</dbReference>
<evidence type="ECO:0000256" key="1">
    <source>
        <dbReference type="ARBA" id="ARBA00009275"/>
    </source>
</evidence>
<dbReference type="PANTHER" id="PTHR10060">
    <property type="entry name" value="TATD FAMILY DEOXYRIBONUCLEASE"/>
    <property type="match status" value="1"/>
</dbReference>
<reference evidence="6" key="1">
    <citation type="submission" date="2016-05" db="EMBL/GenBank/DDBJ databases">
        <title>Comparative genomics of biotechnologically important yeasts.</title>
        <authorList>
            <consortium name="DOE Joint Genome Institute"/>
            <person name="Riley R."/>
            <person name="Haridas S."/>
            <person name="Wolfe K.H."/>
            <person name="Lopes M.R."/>
            <person name="Hittinger C.T."/>
            <person name="Goker M."/>
            <person name="Salamov A."/>
            <person name="Wisecaver J."/>
            <person name="Long T.M."/>
            <person name="Aerts A.L."/>
            <person name="Barry K."/>
            <person name="Choi C."/>
            <person name="Clum A."/>
            <person name="Coughlan A.Y."/>
            <person name="Deshpande S."/>
            <person name="Douglass A.P."/>
            <person name="Hanson S.J."/>
            <person name="Klenk H.-P."/>
            <person name="Labutti K."/>
            <person name="Lapidus A."/>
            <person name="Lindquist E."/>
            <person name="Lipzen A."/>
            <person name="Meier-Kolthoff J.P."/>
            <person name="Ohm R.A."/>
            <person name="Otillar R.P."/>
            <person name="Pangilinan J."/>
            <person name="Peng Y."/>
            <person name="Rokas A."/>
            <person name="Rosa C.A."/>
            <person name="Scheuner C."/>
            <person name="Sibirny A.A."/>
            <person name="Slot J.C."/>
            <person name="Stielow J.B."/>
            <person name="Sun H."/>
            <person name="Kurtzman C.P."/>
            <person name="Blackwell M."/>
            <person name="Grigoriev I.V."/>
            <person name="Jeffries T.W."/>
        </authorList>
    </citation>
    <scope>NUCLEOTIDE SEQUENCE [LARGE SCALE GENOMIC DNA]</scope>
    <source>
        <strain evidence="6">NRRL Y-12698</strain>
    </source>
</reference>
<evidence type="ECO:0000313" key="5">
    <source>
        <dbReference type="EMBL" id="ODQ79215.1"/>
    </source>
</evidence>
<sequence length="365" mass="41075">MPQYFDIGVNLTDPMFAGVYNRKQYHAADLAYVFERAQMFNISRMLVTGSSLKESAVAMEITKQHPAWLFSTVGVHPCSVTEFVETPSGGSAVTHMEELKQLALEGKRSGHVKAFGEIGLDYDRFHYAPKELQIEYFRKQLDVACDVGLPLFLHMRAACDDFIDIIEPYYTSGKLTHPGVVHSFTGTLEELRELLRVGFYIGINGCSLKTQENLDVVAQIPLDRLMLETDAPWCEVRPSHAGYRLITKYPNKAYPEIPQESNDEPTEEIAQLLLECKMKLTKKPSGPRMDEFLPLPSLKREQVTKHMETLTETISLGEKAPPLVRSRNEPCLIGFVAEIVASVQGKEVDEVISRAWDNSCKVFGV</sequence>
<dbReference type="AlphaFoldDB" id="A0A1E3QNF7"/>
<comment type="similarity">
    <text evidence="1">Belongs to the metallo-dependent hydrolases superfamily. TatD-type hydrolase family.</text>
</comment>
<dbReference type="InterPro" id="IPR032466">
    <property type="entry name" value="Metal_Hydrolase"/>
</dbReference>
<proteinExistence type="inferred from homology"/>
<keyword evidence="6" id="KW-1185">Reference proteome</keyword>
<dbReference type="GO" id="GO:0004519">
    <property type="term" value="F:endonuclease activity"/>
    <property type="evidence" value="ECO:0007669"/>
    <property type="project" value="EnsemblFungi"/>
</dbReference>
<dbReference type="RefSeq" id="XP_018984543.1">
    <property type="nucleotide sequence ID" value="XM_019131849.1"/>
</dbReference>
<dbReference type="GO" id="GO:0006309">
    <property type="term" value="P:apoptotic DNA fragmentation"/>
    <property type="evidence" value="ECO:0007669"/>
    <property type="project" value="EnsemblFungi"/>
</dbReference>
<dbReference type="Proteomes" id="UP000094336">
    <property type="component" value="Unassembled WGS sequence"/>
</dbReference>
<organism evidence="5 6">
    <name type="scientific">Babjeviella inositovora NRRL Y-12698</name>
    <dbReference type="NCBI Taxonomy" id="984486"/>
    <lineage>
        <taxon>Eukaryota</taxon>
        <taxon>Fungi</taxon>
        <taxon>Dikarya</taxon>
        <taxon>Ascomycota</taxon>
        <taxon>Saccharomycotina</taxon>
        <taxon>Pichiomycetes</taxon>
        <taxon>Serinales incertae sedis</taxon>
        <taxon>Babjeviella</taxon>
    </lineage>
</organism>
<dbReference type="PANTHER" id="PTHR10060:SF15">
    <property type="entry name" value="DEOXYRIBONUCLEASE TATDN1"/>
    <property type="match status" value="1"/>
</dbReference>